<keyword evidence="2" id="KW-1185">Reference proteome</keyword>
<dbReference type="Proteomes" id="UP000078582">
    <property type="component" value="Chromosome"/>
</dbReference>
<dbReference type="RefSeq" id="WP_068279113.1">
    <property type="nucleotide sequence ID" value="NZ_CP014873.1"/>
</dbReference>
<reference evidence="1 2" key="1">
    <citation type="submission" date="2016-03" db="EMBL/GenBank/DDBJ databases">
        <title>Pediococcus and Lactobacillus from brewery environment - whole genome sequencing and assembly.</title>
        <authorList>
            <person name="Behr J."/>
            <person name="Geissler A.J."/>
            <person name="Vogel R.F."/>
        </authorList>
    </citation>
    <scope>NUCLEOTIDE SEQUENCE [LARGE SCALE GENOMIC DNA]</scope>
    <source>
        <strain evidence="1 2">TMW 1.1989</strain>
    </source>
</reference>
<dbReference type="InterPro" id="IPR026893">
    <property type="entry name" value="Tyr/Ser_Pase_IphP-type"/>
</dbReference>
<dbReference type="GO" id="GO:0004721">
    <property type="term" value="F:phosphoprotein phosphatase activity"/>
    <property type="evidence" value="ECO:0007669"/>
    <property type="project" value="InterPro"/>
</dbReference>
<dbReference type="OrthoDB" id="1188001at2"/>
<dbReference type="Gene3D" id="3.90.190.10">
    <property type="entry name" value="Protein tyrosine phosphatase superfamily"/>
    <property type="match status" value="1"/>
</dbReference>
<protein>
    <submittedName>
        <fullName evidence="1">Protein tyrosine phosphatase</fullName>
    </submittedName>
</protein>
<proteinExistence type="predicted"/>
<sequence length="258" mass="29218">MQQQRVLQLDGGVNFRELGGYETINRCQVKWQKILRSGSLRDLTAKDLAFLKQYGLHYDIDLRSAGEIDMFPDRLPDTTNYEAAPVYPFTDQNSLQGLNVELADSSFGFFSQTYQQMIVDPHAQLAWRKLFAAMLATPTDKKSVVFHCAAGKDRTGAGAMLVLAALQVKPEIIKRDYLLTNMIFSTDNVNSIDQIVAKNASEDMTNRMNQVLTVEDANFDAVFATIKALSGDTEHYLQNELKFSRQDIKDLRRLYLTD</sequence>
<dbReference type="STRING" id="375175.AYR53_04190"/>
<dbReference type="EMBL" id="CP014873">
    <property type="protein sequence ID" value="ANK62033.1"/>
    <property type="molecule type" value="Genomic_DNA"/>
</dbReference>
<dbReference type="SUPFAM" id="SSF52799">
    <property type="entry name" value="(Phosphotyrosine protein) phosphatases II"/>
    <property type="match status" value="1"/>
</dbReference>
<dbReference type="InterPro" id="IPR029021">
    <property type="entry name" value="Prot-tyrosine_phosphatase-like"/>
</dbReference>
<accession>A0A192H174</accession>
<name>A0A192H174_9LACO</name>
<dbReference type="InterPro" id="IPR016130">
    <property type="entry name" value="Tyr_Pase_AS"/>
</dbReference>
<dbReference type="GeneID" id="42981440"/>
<evidence type="ECO:0000313" key="2">
    <source>
        <dbReference type="Proteomes" id="UP000078582"/>
    </source>
</evidence>
<dbReference type="PROSITE" id="PS00383">
    <property type="entry name" value="TYR_PHOSPHATASE_1"/>
    <property type="match status" value="1"/>
</dbReference>
<gene>
    <name evidence="1" type="ORF">AYR53_04190</name>
</gene>
<evidence type="ECO:0000313" key="1">
    <source>
        <dbReference type="EMBL" id="ANK62033.1"/>
    </source>
</evidence>
<dbReference type="Pfam" id="PF13350">
    <property type="entry name" value="Y_phosphatase3"/>
    <property type="match status" value="1"/>
</dbReference>
<organism evidence="1 2">
    <name type="scientific">Loigolactobacillus backii</name>
    <dbReference type="NCBI Taxonomy" id="375175"/>
    <lineage>
        <taxon>Bacteria</taxon>
        <taxon>Bacillati</taxon>
        <taxon>Bacillota</taxon>
        <taxon>Bacilli</taxon>
        <taxon>Lactobacillales</taxon>
        <taxon>Lactobacillaceae</taxon>
        <taxon>Loigolactobacillus</taxon>
    </lineage>
</organism>
<dbReference type="AlphaFoldDB" id="A0A192H174"/>